<name>A0ABS8NN84_9BACT</name>
<feature type="transmembrane region" description="Helical" evidence="1">
    <location>
        <begin position="16"/>
        <end position="34"/>
    </location>
</feature>
<keyword evidence="3" id="KW-1185">Reference proteome</keyword>
<keyword evidence="1" id="KW-0812">Transmembrane</keyword>
<dbReference type="EMBL" id="JAJKFW010000063">
    <property type="protein sequence ID" value="MCC9645025.1"/>
    <property type="molecule type" value="Genomic_DNA"/>
</dbReference>
<organism evidence="2 3">
    <name type="scientific">Rhodopirellula halodulae</name>
    <dbReference type="NCBI Taxonomy" id="2894198"/>
    <lineage>
        <taxon>Bacteria</taxon>
        <taxon>Pseudomonadati</taxon>
        <taxon>Planctomycetota</taxon>
        <taxon>Planctomycetia</taxon>
        <taxon>Pirellulales</taxon>
        <taxon>Pirellulaceae</taxon>
        <taxon>Rhodopirellula</taxon>
    </lineage>
</organism>
<evidence type="ECO:0000256" key="1">
    <source>
        <dbReference type="SAM" id="Phobius"/>
    </source>
</evidence>
<keyword evidence="1" id="KW-1133">Transmembrane helix</keyword>
<dbReference type="Proteomes" id="UP001430306">
    <property type="component" value="Unassembled WGS sequence"/>
</dbReference>
<comment type="caution">
    <text evidence="2">The sequence shown here is derived from an EMBL/GenBank/DDBJ whole genome shotgun (WGS) entry which is preliminary data.</text>
</comment>
<protein>
    <submittedName>
        <fullName evidence="2">Uncharacterized protein</fullName>
    </submittedName>
</protein>
<reference evidence="2" key="1">
    <citation type="submission" date="2021-11" db="EMBL/GenBank/DDBJ databases">
        <title>Genome sequence.</title>
        <authorList>
            <person name="Sun Q."/>
        </authorList>
    </citation>
    <scope>NUCLEOTIDE SEQUENCE</scope>
    <source>
        <strain evidence="2">JC740</strain>
    </source>
</reference>
<dbReference type="RefSeq" id="WP_230276683.1">
    <property type="nucleotide sequence ID" value="NZ_JAJKFW010000063.1"/>
</dbReference>
<keyword evidence="1" id="KW-0472">Membrane</keyword>
<accession>A0ABS8NN84</accession>
<proteinExistence type="predicted"/>
<evidence type="ECO:0000313" key="3">
    <source>
        <dbReference type="Proteomes" id="UP001430306"/>
    </source>
</evidence>
<sequence length="163" mass="18843">MIAAVTQPRPLRLTHLLTFTTATILLGWFAFVTMQYAQYRIRVKGIAHQLQMDDRDFHILPGALNPPTEIAAEERLLVVGESDNDFLLCSIVRNSHYTDFRGQWKLDVCFRPDLQPEHPRLAVWESLDHFPTETDLKRFRSDALRQPWVKWDCPQGSNPENGG</sequence>
<evidence type="ECO:0000313" key="2">
    <source>
        <dbReference type="EMBL" id="MCC9645025.1"/>
    </source>
</evidence>
<gene>
    <name evidence="2" type="ORF">LOC71_22335</name>
</gene>